<accession>A0A7J6N747</accession>
<dbReference type="OrthoDB" id="206201at2759"/>
<dbReference type="Proteomes" id="UP000541610">
    <property type="component" value="Unassembled WGS sequence"/>
</dbReference>
<proteinExistence type="predicted"/>
<name>A0A7J6N747_PEROL</name>
<dbReference type="AlphaFoldDB" id="A0A7J6N747"/>
<evidence type="ECO:0000313" key="2">
    <source>
        <dbReference type="Proteomes" id="UP000541610"/>
    </source>
</evidence>
<organism evidence="1 2">
    <name type="scientific">Perkinsus olseni</name>
    <name type="common">Perkinsus atlanticus</name>
    <dbReference type="NCBI Taxonomy" id="32597"/>
    <lineage>
        <taxon>Eukaryota</taxon>
        <taxon>Sar</taxon>
        <taxon>Alveolata</taxon>
        <taxon>Perkinsozoa</taxon>
        <taxon>Perkinsea</taxon>
        <taxon>Perkinsida</taxon>
        <taxon>Perkinsidae</taxon>
        <taxon>Perkinsus</taxon>
    </lineage>
</organism>
<reference evidence="1 2" key="1">
    <citation type="submission" date="2020-04" db="EMBL/GenBank/DDBJ databases">
        <title>Perkinsus olseni comparative genomics.</title>
        <authorList>
            <person name="Bogema D.R."/>
        </authorList>
    </citation>
    <scope>NUCLEOTIDE SEQUENCE [LARGE SCALE GENOMIC DNA]</scope>
    <source>
        <strain evidence="1">00978-12</strain>
    </source>
</reference>
<sequence>MRIPLACSFASLVGATDPPSSTIVSINSATGDVDVSQLPGMLRDAGYTPDPEVASFLGTAEITTLEYVHSQVVQTPPHTIDSEALCNFVTSASRKLSLQSECAADANGEAFGGREQRPPRTKEAKSAKLDMDLHVNDPDAAHQKHLKWMDMGKVWRLAFPHVKRRVTVPP</sequence>
<comment type="caution">
    <text evidence="1">The sequence shown here is derived from an EMBL/GenBank/DDBJ whole genome shotgun (WGS) entry which is preliminary data.</text>
</comment>
<gene>
    <name evidence="1" type="ORF">FOZ60_014782</name>
</gene>
<evidence type="ECO:0000313" key="1">
    <source>
        <dbReference type="EMBL" id="KAF4679645.1"/>
    </source>
</evidence>
<dbReference type="EMBL" id="JABANP010000707">
    <property type="protein sequence ID" value="KAF4679645.1"/>
    <property type="molecule type" value="Genomic_DNA"/>
</dbReference>
<protein>
    <submittedName>
        <fullName evidence="1">Uncharacterized protein</fullName>
    </submittedName>
</protein>